<organism evidence="2 3">
    <name type="scientific">Galerina marginata (strain CBS 339.88)</name>
    <dbReference type="NCBI Taxonomy" id="685588"/>
    <lineage>
        <taxon>Eukaryota</taxon>
        <taxon>Fungi</taxon>
        <taxon>Dikarya</taxon>
        <taxon>Basidiomycota</taxon>
        <taxon>Agaricomycotina</taxon>
        <taxon>Agaricomycetes</taxon>
        <taxon>Agaricomycetidae</taxon>
        <taxon>Agaricales</taxon>
        <taxon>Agaricineae</taxon>
        <taxon>Strophariaceae</taxon>
        <taxon>Galerina</taxon>
    </lineage>
</organism>
<evidence type="ECO:0000313" key="3">
    <source>
        <dbReference type="Proteomes" id="UP000027222"/>
    </source>
</evidence>
<feature type="region of interest" description="Disordered" evidence="1">
    <location>
        <begin position="653"/>
        <end position="680"/>
    </location>
</feature>
<gene>
    <name evidence="2" type="ORF">GALMADRAFT_213585</name>
</gene>
<name>A0A067SL93_GALM3</name>
<evidence type="ECO:0000256" key="1">
    <source>
        <dbReference type="SAM" id="MobiDB-lite"/>
    </source>
</evidence>
<dbReference type="AlphaFoldDB" id="A0A067SL93"/>
<reference evidence="3" key="1">
    <citation type="journal article" date="2014" name="Proc. Natl. Acad. Sci. U.S.A.">
        <title>Extensive sampling of basidiomycete genomes demonstrates inadequacy of the white-rot/brown-rot paradigm for wood decay fungi.</title>
        <authorList>
            <person name="Riley R."/>
            <person name="Salamov A.A."/>
            <person name="Brown D.W."/>
            <person name="Nagy L.G."/>
            <person name="Floudas D."/>
            <person name="Held B.W."/>
            <person name="Levasseur A."/>
            <person name="Lombard V."/>
            <person name="Morin E."/>
            <person name="Otillar R."/>
            <person name="Lindquist E.A."/>
            <person name="Sun H."/>
            <person name="LaButti K.M."/>
            <person name="Schmutz J."/>
            <person name="Jabbour D."/>
            <person name="Luo H."/>
            <person name="Baker S.E."/>
            <person name="Pisabarro A.G."/>
            <person name="Walton J.D."/>
            <person name="Blanchette R.A."/>
            <person name="Henrissat B."/>
            <person name="Martin F."/>
            <person name="Cullen D."/>
            <person name="Hibbett D.S."/>
            <person name="Grigoriev I.V."/>
        </authorList>
    </citation>
    <scope>NUCLEOTIDE SEQUENCE [LARGE SCALE GENOMIC DNA]</scope>
    <source>
        <strain evidence="3">CBS 339.88</strain>
    </source>
</reference>
<dbReference type="EMBL" id="KL142391">
    <property type="protein sequence ID" value="KDR71681.1"/>
    <property type="molecule type" value="Genomic_DNA"/>
</dbReference>
<keyword evidence="3" id="KW-1185">Reference proteome</keyword>
<dbReference type="OrthoDB" id="3061143at2759"/>
<accession>A0A067SL93</accession>
<feature type="region of interest" description="Disordered" evidence="1">
    <location>
        <begin position="122"/>
        <end position="195"/>
    </location>
</feature>
<proteinExistence type="predicted"/>
<sequence>MFQIKHGGQCRVGVKVVVELRKEMSRRGALFGCVMIREANANAPVMACDGCDATSAQHVKARRISKETDREEGSNCWGTRTPYVHNSTQRTCMILRVEVIIISLILTSDRSFRLQLTRSAARSLQQQSSLNNNGPGDSESRKFASLPARARPTQTKGAPPARTRAKANTPSVSTTPVSVEGPETRIEVPPPASGRLVPLPGRHPLLPVVYEVDEHLLVRKPHGKIYIGVLDLAKKAMASLFVAAANMELPNNREQLKSKDDYEVTDYEMLREDITGPPDLVTSTKAVKTGESYSGGIAFERHDRAVNIKKGPRCYQLATTVQAQKVMSAPGSQGKVCHLAKDKDAQMRFNVVKIGARAAANGVGKGPPGLHENLRRQAEVTALPPVGVDENVAWPGMQLNAAAAIDKESTQKLDGSLGVFGTAHVDTGDNAVPPTAMTILSKPHPNVEEEFFNVLDFGIAWEMEEFSTIFFSGLHFHGGSSSRYKKPLSEGDPIYYRLTVIAYPPTQIINAQDSVALAALPDDLIVYLNKGTVPKQPDDWDLGPGWTADNVEIGKDYTQLLADLGVKHPQDLPPKELALLCNSDSMTDIPFNNTALQDATTEWSKRLSTAKEGIPVCAVADGLEDEAIMGGRIVVQARKSAVKLARKEKNINIKKRPNPTKNTGPKTRKKAKVQQDPQIDDNSQMRMNCDVECDDDDVEMQGIENLLPDVMFRREEAEDIRTPRDLSTTVTTRVQTRRLTKGPTYDSKILFNLSSNRLEKTLRTVRAIANGVEADSLQSMSLEKMEQILRRHVITGARELWSMFRSFSVERCTSNLGVWLRQKQLLLLNMTIWEWLDDLLEDAYERGRHDPSSEVGCLLRRVEIMLETQPLQIRLDASDVLSFFQPDEAVFEQKQGKKRYPRLFFKHGSIFQIPRSQSQAWLVRELSNRIGPQVLFLNDIWKAAYNINTHVLGVSKNSRITKFDIQRWSKRYLAGHILTNRNSHDYKILSLIEAEVQAISSIGIDSTASAKLTV</sequence>
<dbReference type="Proteomes" id="UP000027222">
    <property type="component" value="Unassembled WGS sequence"/>
</dbReference>
<feature type="compositionally biased region" description="Low complexity" evidence="1">
    <location>
        <begin position="123"/>
        <end position="133"/>
    </location>
</feature>
<feature type="compositionally biased region" description="Polar residues" evidence="1">
    <location>
        <begin position="166"/>
        <end position="177"/>
    </location>
</feature>
<dbReference type="HOGENOM" id="CLU_297183_0_0_1"/>
<evidence type="ECO:0000313" key="2">
    <source>
        <dbReference type="EMBL" id="KDR71681.1"/>
    </source>
</evidence>
<protein>
    <submittedName>
        <fullName evidence="2">Uncharacterized protein</fullName>
    </submittedName>
</protein>